<keyword evidence="4" id="KW-0963">Cytoplasm</keyword>
<dbReference type="PANTHER" id="PTHR33602:SF1">
    <property type="entry name" value="REGULATORY PROTEIN RECX FAMILY PROTEIN"/>
    <property type="match status" value="1"/>
</dbReference>
<dbReference type="GO" id="GO:0006282">
    <property type="term" value="P:regulation of DNA repair"/>
    <property type="evidence" value="ECO:0007669"/>
    <property type="project" value="InterPro"/>
</dbReference>
<comment type="similarity">
    <text evidence="2">Belongs to the RecX family.</text>
</comment>
<dbReference type="Pfam" id="PF02631">
    <property type="entry name" value="RecX_HTH2"/>
    <property type="match status" value="1"/>
</dbReference>
<dbReference type="InterPro" id="IPR053926">
    <property type="entry name" value="RecX_HTH_1st"/>
</dbReference>
<dbReference type="InterPro" id="IPR053924">
    <property type="entry name" value="RecX_HTH_2nd"/>
</dbReference>
<dbReference type="GO" id="GO:0005737">
    <property type="term" value="C:cytoplasm"/>
    <property type="evidence" value="ECO:0007669"/>
    <property type="project" value="UniProtKB-SubCell"/>
</dbReference>
<evidence type="ECO:0000256" key="2">
    <source>
        <dbReference type="ARBA" id="ARBA00009695"/>
    </source>
</evidence>
<dbReference type="Pfam" id="PF21982">
    <property type="entry name" value="RecX_HTH1"/>
    <property type="match status" value="1"/>
</dbReference>
<evidence type="ECO:0000259" key="6">
    <source>
        <dbReference type="Pfam" id="PF02631"/>
    </source>
</evidence>
<name>A0A2I1M7I9_9BIFI</name>
<protein>
    <recommendedName>
        <fullName evidence="3">Regulatory protein RecX</fullName>
    </recommendedName>
</protein>
<dbReference type="PANTHER" id="PTHR33602">
    <property type="entry name" value="REGULATORY PROTEIN RECX FAMILY PROTEIN"/>
    <property type="match status" value="1"/>
</dbReference>
<evidence type="ECO:0000313" key="9">
    <source>
        <dbReference type="Proteomes" id="UP000242263"/>
    </source>
</evidence>
<feature type="domain" description="RecX second three-helical" evidence="6">
    <location>
        <begin position="103"/>
        <end position="142"/>
    </location>
</feature>
<sequence length="211" mass="23401">MISAEDFLQNNPASVVDNPDTSDGVDDTHTSIDMLHHAVQHVEVKGIFQRSDAENKCQEAALRLLDAAQRPSGALRERLIAKEFSVETVDTVVNRLMNLGLVDDEAYARSAVRYCVSRSLGQSGTLMELKRKGVDASLAMQAVQEAQEEGAFIESAYALVERVAKRTRGLDKNVRLRRLWSAAGRKGHSPELIRQAQYEVFNAETSEEEAE</sequence>
<dbReference type="Proteomes" id="UP000242263">
    <property type="component" value="Unassembled WGS sequence"/>
</dbReference>
<dbReference type="AlphaFoldDB" id="A0A2I1M7I9"/>
<dbReference type="EMBL" id="PKGU01000001">
    <property type="protein sequence ID" value="PKZ16085.1"/>
    <property type="molecule type" value="Genomic_DNA"/>
</dbReference>
<dbReference type="InterPro" id="IPR003783">
    <property type="entry name" value="Regulatory_RecX"/>
</dbReference>
<gene>
    <name evidence="8" type="ORF">CYJ32_01210</name>
</gene>
<dbReference type="InterPro" id="IPR036388">
    <property type="entry name" value="WH-like_DNA-bd_sf"/>
</dbReference>
<reference evidence="8 9" key="1">
    <citation type="submission" date="2017-12" db="EMBL/GenBank/DDBJ databases">
        <title>Phylogenetic diversity of female urinary microbiome.</title>
        <authorList>
            <person name="Thomas-White K."/>
            <person name="Wolfe A.J."/>
        </authorList>
    </citation>
    <scope>NUCLEOTIDE SEQUENCE [LARGE SCALE GENOMIC DNA]</scope>
    <source>
        <strain evidence="8 9">UMB0064</strain>
    </source>
</reference>
<feature type="domain" description="RecX first three-helical" evidence="7">
    <location>
        <begin position="59"/>
        <end position="96"/>
    </location>
</feature>
<feature type="region of interest" description="Disordered" evidence="5">
    <location>
        <begin position="1"/>
        <end position="24"/>
    </location>
</feature>
<evidence type="ECO:0000256" key="4">
    <source>
        <dbReference type="ARBA" id="ARBA00022490"/>
    </source>
</evidence>
<evidence type="ECO:0000259" key="7">
    <source>
        <dbReference type="Pfam" id="PF21982"/>
    </source>
</evidence>
<evidence type="ECO:0000256" key="1">
    <source>
        <dbReference type="ARBA" id="ARBA00004496"/>
    </source>
</evidence>
<comment type="caution">
    <text evidence="8">The sequence shown here is derived from an EMBL/GenBank/DDBJ whole genome shotgun (WGS) entry which is preliminary data.</text>
</comment>
<accession>A0A2I1M7I9</accession>
<evidence type="ECO:0000256" key="3">
    <source>
        <dbReference type="ARBA" id="ARBA00018111"/>
    </source>
</evidence>
<proteinExistence type="inferred from homology"/>
<comment type="subcellular location">
    <subcellularLocation>
        <location evidence="1">Cytoplasm</location>
    </subcellularLocation>
</comment>
<evidence type="ECO:0000256" key="5">
    <source>
        <dbReference type="SAM" id="MobiDB-lite"/>
    </source>
</evidence>
<dbReference type="RefSeq" id="WP_021618470.1">
    <property type="nucleotide sequence ID" value="NZ_CBDEIH010000021.1"/>
</dbReference>
<organism evidence="8 9">
    <name type="scientific">Alloscardovia omnicolens</name>
    <dbReference type="NCBI Taxonomy" id="419015"/>
    <lineage>
        <taxon>Bacteria</taxon>
        <taxon>Bacillati</taxon>
        <taxon>Actinomycetota</taxon>
        <taxon>Actinomycetes</taxon>
        <taxon>Bifidobacteriales</taxon>
        <taxon>Bifidobacteriaceae</taxon>
        <taxon>Alloscardovia</taxon>
    </lineage>
</organism>
<evidence type="ECO:0000313" key="8">
    <source>
        <dbReference type="EMBL" id="PKZ16085.1"/>
    </source>
</evidence>
<dbReference type="Gene3D" id="1.10.10.10">
    <property type="entry name" value="Winged helix-like DNA-binding domain superfamily/Winged helix DNA-binding domain"/>
    <property type="match status" value="2"/>
</dbReference>